<accession>A0A0G1SSM9</accession>
<reference evidence="1 2" key="1">
    <citation type="journal article" date="2015" name="Nature">
        <title>rRNA introns, odd ribosomes, and small enigmatic genomes across a large radiation of phyla.</title>
        <authorList>
            <person name="Brown C.T."/>
            <person name="Hug L.A."/>
            <person name="Thomas B.C."/>
            <person name="Sharon I."/>
            <person name="Castelle C.J."/>
            <person name="Singh A."/>
            <person name="Wilkins M.J."/>
            <person name="Williams K.H."/>
            <person name="Banfield J.F."/>
        </authorList>
    </citation>
    <scope>NUCLEOTIDE SEQUENCE [LARGE SCALE GENOMIC DNA]</scope>
</reference>
<gene>
    <name evidence="1" type="ORF">UX51_C0053G0003</name>
</gene>
<proteinExistence type="predicted"/>
<dbReference type="EMBL" id="LCMM01000053">
    <property type="protein sequence ID" value="KKU36220.1"/>
    <property type="molecule type" value="Genomic_DNA"/>
</dbReference>
<protein>
    <submittedName>
        <fullName evidence="1">Uncharacterized protein</fullName>
    </submittedName>
</protein>
<comment type="caution">
    <text evidence="1">The sequence shown here is derived from an EMBL/GenBank/DDBJ whole genome shotgun (WGS) entry which is preliminary data.</text>
</comment>
<dbReference type="AlphaFoldDB" id="A0A0G1SSM9"/>
<name>A0A0G1SSM9_9BACT</name>
<organism evidence="1 2">
    <name type="scientific">Candidatus Azambacteria bacterium GW2011_GWF2_46_32</name>
    <dbReference type="NCBI Taxonomy" id="1618628"/>
    <lineage>
        <taxon>Bacteria</taxon>
        <taxon>Candidatus Azamiibacteriota</taxon>
    </lineage>
</organism>
<evidence type="ECO:0000313" key="1">
    <source>
        <dbReference type="EMBL" id="KKU36220.1"/>
    </source>
</evidence>
<evidence type="ECO:0000313" key="2">
    <source>
        <dbReference type="Proteomes" id="UP000034856"/>
    </source>
</evidence>
<sequence>MNPVRSRDRRGMHNYANYKQKIINIIYADQHHLIAICF</sequence>
<dbReference type="Proteomes" id="UP000034856">
    <property type="component" value="Unassembled WGS sequence"/>
</dbReference>